<evidence type="ECO:0000256" key="5">
    <source>
        <dbReference type="ARBA" id="ARBA00023136"/>
    </source>
</evidence>
<feature type="transmembrane region" description="Helical" evidence="10">
    <location>
        <begin position="237"/>
        <end position="257"/>
    </location>
</feature>
<evidence type="ECO:0000313" key="12">
    <source>
        <dbReference type="EMBL" id="RVW72791.1"/>
    </source>
</evidence>
<evidence type="ECO:0000256" key="8">
    <source>
        <dbReference type="ARBA" id="ARBA00023288"/>
    </source>
</evidence>
<reference evidence="12 13" key="1">
    <citation type="journal article" date="2018" name="PLoS Genet.">
        <title>Population sequencing reveals clonal diversity and ancestral inbreeding in the grapevine cultivar Chardonnay.</title>
        <authorList>
            <person name="Roach M.J."/>
            <person name="Johnson D.L."/>
            <person name="Bohlmann J."/>
            <person name="van Vuuren H.J."/>
            <person name="Jones S.J."/>
            <person name="Pretorius I.S."/>
            <person name="Schmidt S.A."/>
            <person name="Borneman A.R."/>
        </authorList>
    </citation>
    <scope>NUCLEOTIDE SEQUENCE [LARGE SCALE GENOMIC DNA]</scope>
    <source>
        <strain evidence="13">cv. Chardonnay</strain>
        <tissue evidence="12">Leaf</tissue>
    </source>
</reference>
<dbReference type="SUPFAM" id="SSF49503">
    <property type="entry name" value="Cupredoxins"/>
    <property type="match status" value="1"/>
</dbReference>
<dbReference type="Proteomes" id="UP000288805">
    <property type="component" value="Unassembled WGS sequence"/>
</dbReference>
<keyword evidence="2" id="KW-1003">Cell membrane</keyword>
<dbReference type="PANTHER" id="PTHR33021:SF234">
    <property type="entry name" value="EARLY NODULIN-LIKE PROTEIN 7"/>
    <property type="match status" value="1"/>
</dbReference>
<dbReference type="GO" id="GO:0009055">
    <property type="term" value="F:electron transfer activity"/>
    <property type="evidence" value="ECO:0007669"/>
    <property type="project" value="InterPro"/>
</dbReference>
<sequence>MSLDDIHTLTVHLTTKITATSIHIHFCNHPRSKFSKTHIPIYSHLLGSHITCGTLPLHRLASTFLPREKKKMKNTNMVSSLGVLFTALIVLVAMNSSAGAATEFRVGDGDGWRKPGVNETAMYEQWAKRNRFQVGDSLSFEYKNDSVLVVDKWDFYHCNSSSPISSFKNGKSVIKLERPGSFYFISGDPEHCKSGQRLVISVMALHPISQSPPAIALPPGNYFPISPSPSPLSSSGVLVSATLVPLLMAFIANLVGLV</sequence>
<comment type="similarity">
    <text evidence="9">Belongs to the early nodulin-like (ENODL) family.</text>
</comment>
<evidence type="ECO:0000259" key="11">
    <source>
        <dbReference type="PROSITE" id="PS51485"/>
    </source>
</evidence>
<dbReference type="Pfam" id="PF02298">
    <property type="entry name" value="Cu_bind_like"/>
    <property type="match status" value="1"/>
</dbReference>
<feature type="domain" description="Phytocyanin" evidence="11">
    <location>
        <begin position="102"/>
        <end position="204"/>
    </location>
</feature>
<keyword evidence="4" id="KW-0732">Signal</keyword>
<feature type="transmembrane region" description="Helical" evidence="10">
    <location>
        <begin position="77"/>
        <end position="94"/>
    </location>
</feature>
<name>A0A438GKS6_VITVI</name>
<comment type="subcellular location">
    <subcellularLocation>
        <location evidence="1">Cell membrane</location>
        <topology evidence="1">Lipid-anchor</topology>
        <topology evidence="1">GPI-anchor</topology>
    </subcellularLocation>
</comment>
<dbReference type="AlphaFoldDB" id="A0A438GKS6"/>
<gene>
    <name evidence="12" type="primary">MAVI_3</name>
    <name evidence="12" type="ORF">CK203_049223</name>
</gene>
<evidence type="ECO:0000256" key="2">
    <source>
        <dbReference type="ARBA" id="ARBA00022475"/>
    </source>
</evidence>
<dbReference type="Gene3D" id="2.60.40.420">
    <property type="entry name" value="Cupredoxins - blue copper proteins"/>
    <property type="match status" value="1"/>
</dbReference>
<evidence type="ECO:0000256" key="9">
    <source>
        <dbReference type="ARBA" id="ARBA00035011"/>
    </source>
</evidence>
<evidence type="ECO:0000256" key="1">
    <source>
        <dbReference type="ARBA" id="ARBA00004609"/>
    </source>
</evidence>
<dbReference type="InterPro" id="IPR039391">
    <property type="entry name" value="Phytocyanin-like"/>
</dbReference>
<proteinExistence type="inferred from homology"/>
<keyword evidence="3" id="KW-0336">GPI-anchor</keyword>
<keyword evidence="8" id="KW-0449">Lipoprotein</keyword>
<organism evidence="12 13">
    <name type="scientific">Vitis vinifera</name>
    <name type="common">Grape</name>
    <dbReference type="NCBI Taxonomy" id="29760"/>
    <lineage>
        <taxon>Eukaryota</taxon>
        <taxon>Viridiplantae</taxon>
        <taxon>Streptophyta</taxon>
        <taxon>Embryophyta</taxon>
        <taxon>Tracheophyta</taxon>
        <taxon>Spermatophyta</taxon>
        <taxon>Magnoliopsida</taxon>
        <taxon>eudicotyledons</taxon>
        <taxon>Gunneridae</taxon>
        <taxon>Pentapetalae</taxon>
        <taxon>rosids</taxon>
        <taxon>Vitales</taxon>
        <taxon>Vitaceae</taxon>
        <taxon>Viteae</taxon>
        <taxon>Vitis</taxon>
    </lineage>
</organism>
<dbReference type="PROSITE" id="PS51485">
    <property type="entry name" value="PHYTOCYANIN"/>
    <property type="match status" value="1"/>
</dbReference>
<evidence type="ECO:0000313" key="13">
    <source>
        <dbReference type="Proteomes" id="UP000288805"/>
    </source>
</evidence>
<dbReference type="InterPro" id="IPR041846">
    <property type="entry name" value="ENL_dom"/>
</dbReference>
<evidence type="ECO:0000256" key="3">
    <source>
        <dbReference type="ARBA" id="ARBA00022622"/>
    </source>
</evidence>
<dbReference type="FunFam" id="2.60.40.420:FF:000010">
    <property type="entry name" value="Early nodulin-like protein 1"/>
    <property type="match status" value="1"/>
</dbReference>
<dbReference type="GO" id="GO:0098552">
    <property type="term" value="C:side of membrane"/>
    <property type="evidence" value="ECO:0007669"/>
    <property type="project" value="UniProtKB-KW"/>
</dbReference>
<evidence type="ECO:0000256" key="6">
    <source>
        <dbReference type="ARBA" id="ARBA00023157"/>
    </source>
</evidence>
<dbReference type="EMBL" id="QGNW01000406">
    <property type="protein sequence ID" value="RVW72791.1"/>
    <property type="molecule type" value="Genomic_DNA"/>
</dbReference>
<dbReference type="CDD" id="cd11019">
    <property type="entry name" value="OsENODL1_like"/>
    <property type="match status" value="1"/>
</dbReference>
<keyword evidence="7" id="KW-0325">Glycoprotein</keyword>
<keyword evidence="6" id="KW-1015">Disulfide bond</keyword>
<accession>A0A438GKS6</accession>
<protein>
    <submittedName>
        <fullName evidence="12">Mavicyanin</fullName>
    </submittedName>
</protein>
<evidence type="ECO:0000256" key="4">
    <source>
        <dbReference type="ARBA" id="ARBA00022729"/>
    </source>
</evidence>
<evidence type="ECO:0000256" key="10">
    <source>
        <dbReference type="SAM" id="Phobius"/>
    </source>
</evidence>
<dbReference type="GO" id="GO:0005886">
    <property type="term" value="C:plasma membrane"/>
    <property type="evidence" value="ECO:0007669"/>
    <property type="project" value="UniProtKB-SubCell"/>
</dbReference>
<dbReference type="InterPro" id="IPR003245">
    <property type="entry name" value="Phytocyanin_dom"/>
</dbReference>
<dbReference type="InterPro" id="IPR008972">
    <property type="entry name" value="Cupredoxin"/>
</dbReference>
<keyword evidence="10" id="KW-1133">Transmembrane helix</keyword>
<keyword evidence="5 10" id="KW-0472">Membrane</keyword>
<dbReference type="PANTHER" id="PTHR33021">
    <property type="entry name" value="BLUE COPPER PROTEIN"/>
    <property type="match status" value="1"/>
</dbReference>
<evidence type="ECO:0000256" key="7">
    <source>
        <dbReference type="ARBA" id="ARBA00023180"/>
    </source>
</evidence>
<comment type="caution">
    <text evidence="12">The sequence shown here is derived from an EMBL/GenBank/DDBJ whole genome shotgun (WGS) entry which is preliminary data.</text>
</comment>
<keyword evidence="10" id="KW-0812">Transmembrane</keyword>